<reference evidence="1 2" key="1">
    <citation type="submission" date="2016-06" db="EMBL/GenBank/DDBJ databases">
        <authorList>
            <person name="Kjaerup R.B."/>
            <person name="Dalgaard T.S."/>
            <person name="Juul-Madsen H.R."/>
        </authorList>
    </citation>
    <scope>NUCLEOTIDE SEQUENCE [LARGE SCALE GENOMIC DNA]</scope>
    <source>
        <strain evidence="1">2</strain>
    </source>
</reference>
<evidence type="ECO:0000313" key="1">
    <source>
        <dbReference type="EMBL" id="SBT04089.1"/>
    </source>
</evidence>
<name>A0A1A8XFY3_9RHOO</name>
<gene>
    <name evidence="1" type="ORF">PROAA_1200007</name>
</gene>
<sequence length="66" mass="7202">MRAKGLHLTGFRVVSIIRPSCFFGSVAQLVEQRTFNPLVESSNLSRPTKTLPILVEALVGGYSVGR</sequence>
<keyword evidence="2" id="KW-1185">Reference proteome</keyword>
<dbReference type="Proteomes" id="UP000199600">
    <property type="component" value="Unassembled WGS sequence"/>
</dbReference>
<proteinExistence type="predicted"/>
<evidence type="ECO:0000313" key="2">
    <source>
        <dbReference type="Proteomes" id="UP000199600"/>
    </source>
</evidence>
<dbReference type="AlphaFoldDB" id="A0A1A8XFY3"/>
<organism evidence="1 2">
    <name type="scientific">Candidatus Propionivibrio aalborgensis</name>
    <dbReference type="NCBI Taxonomy" id="1860101"/>
    <lineage>
        <taxon>Bacteria</taxon>
        <taxon>Pseudomonadati</taxon>
        <taxon>Pseudomonadota</taxon>
        <taxon>Betaproteobacteria</taxon>
        <taxon>Rhodocyclales</taxon>
        <taxon>Rhodocyclaceae</taxon>
        <taxon>Propionivibrio</taxon>
    </lineage>
</organism>
<protein>
    <submittedName>
        <fullName evidence="1">Uncharacterized protein</fullName>
    </submittedName>
</protein>
<dbReference type="AntiFam" id="ANF00010">
    <property type="entry name" value="tRNA translation"/>
</dbReference>
<dbReference type="EMBL" id="FLQY01000025">
    <property type="protein sequence ID" value="SBT04089.1"/>
    <property type="molecule type" value="Genomic_DNA"/>
</dbReference>
<accession>A0A1A8XFY3</accession>